<keyword evidence="1" id="KW-1133">Transmembrane helix</keyword>
<proteinExistence type="predicted"/>
<dbReference type="AlphaFoldDB" id="A0A318YPE6"/>
<name>A0A318YPE6_ASPNB</name>
<evidence type="ECO:0000313" key="3">
    <source>
        <dbReference type="Proteomes" id="UP000247647"/>
    </source>
</evidence>
<keyword evidence="1" id="KW-0472">Membrane</keyword>
<dbReference type="EMBL" id="KZ821454">
    <property type="protein sequence ID" value="PYH36156.1"/>
    <property type="molecule type" value="Genomic_DNA"/>
</dbReference>
<dbReference type="GeneID" id="37129102"/>
<sequence length="110" mass="12547">MYGVCRGWACLLNIHAGVGVSTVVGLVLSCLPAYLFIYLPVRLFGLYYAYGALLLPGQKLLRRQASKYIAGRHSSLYAGCEEWVDNWVGGSSGRPGLRSDRGWWWWWYYY</sequence>
<keyword evidence="3" id="KW-1185">Reference proteome</keyword>
<reference evidence="2" key="1">
    <citation type="submission" date="2016-12" db="EMBL/GenBank/DDBJ databases">
        <title>The genomes of Aspergillus section Nigri reveals drivers in fungal speciation.</title>
        <authorList>
            <consortium name="DOE Joint Genome Institute"/>
            <person name="Vesth T.C."/>
            <person name="Nybo J."/>
            <person name="Theobald S."/>
            <person name="Brandl J."/>
            <person name="Frisvad J.C."/>
            <person name="Nielsen K.F."/>
            <person name="Lyhne E.K."/>
            <person name="Kogle M.E."/>
            <person name="Kuo A."/>
            <person name="Riley R."/>
            <person name="Clum A."/>
            <person name="Nolan M."/>
            <person name="Lipzen A."/>
            <person name="Salamov A."/>
            <person name="Henrissat B."/>
            <person name="Wiebenga A."/>
            <person name="De Vries R.P."/>
            <person name="Grigoriev I.V."/>
            <person name="Mortensen U.H."/>
            <person name="Andersen M.R."/>
            <person name="Baker S.E."/>
        </authorList>
    </citation>
    <scope>NUCLEOTIDE SEQUENCE [LARGE SCALE GENOMIC DNA]</scope>
    <source>
        <strain evidence="2">CBS 115656</strain>
    </source>
</reference>
<protein>
    <submittedName>
        <fullName evidence="2">Uncharacterized protein</fullName>
    </submittedName>
</protein>
<evidence type="ECO:0000256" key="1">
    <source>
        <dbReference type="SAM" id="Phobius"/>
    </source>
</evidence>
<gene>
    <name evidence="2" type="ORF">BO87DRAFT_414698</name>
</gene>
<keyword evidence="1" id="KW-0812">Transmembrane</keyword>
<dbReference type="RefSeq" id="XP_025481634.1">
    <property type="nucleotide sequence ID" value="XM_025626646.1"/>
</dbReference>
<feature type="transmembrane region" description="Helical" evidence="1">
    <location>
        <begin position="7"/>
        <end position="28"/>
    </location>
</feature>
<organism evidence="2 3">
    <name type="scientific">Aspergillus neoniger (strain CBS 115656)</name>
    <dbReference type="NCBI Taxonomy" id="1448310"/>
    <lineage>
        <taxon>Eukaryota</taxon>
        <taxon>Fungi</taxon>
        <taxon>Dikarya</taxon>
        <taxon>Ascomycota</taxon>
        <taxon>Pezizomycotina</taxon>
        <taxon>Eurotiomycetes</taxon>
        <taxon>Eurotiomycetidae</taxon>
        <taxon>Eurotiales</taxon>
        <taxon>Aspergillaceae</taxon>
        <taxon>Aspergillus</taxon>
        <taxon>Aspergillus subgen. Circumdati</taxon>
    </lineage>
</organism>
<feature type="transmembrane region" description="Helical" evidence="1">
    <location>
        <begin position="34"/>
        <end position="55"/>
    </location>
</feature>
<evidence type="ECO:0000313" key="2">
    <source>
        <dbReference type="EMBL" id="PYH36156.1"/>
    </source>
</evidence>
<dbReference type="Proteomes" id="UP000247647">
    <property type="component" value="Unassembled WGS sequence"/>
</dbReference>
<dbReference type="PROSITE" id="PS51257">
    <property type="entry name" value="PROKAR_LIPOPROTEIN"/>
    <property type="match status" value="1"/>
</dbReference>
<accession>A0A318YPE6</accession>